<dbReference type="Proteomes" id="UP001500804">
    <property type="component" value="Unassembled WGS sequence"/>
</dbReference>
<feature type="compositionally biased region" description="Basic and acidic residues" evidence="1">
    <location>
        <begin position="54"/>
        <end position="65"/>
    </location>
</feature>
<name>A0ABP9NK01_9PSEU</name>
<sequence>MVGREDHRALPGHPLRAVDHRSVDEPGERTEQPAHEQMHGRGTSVGAAGFPIMEIRRQDHPDGGI</sequence>
<keyword evidence="3" id="KW-1185">Reference proteome</keyword>
<proteinExistence type="predicted"/>
<evidence type="ECO:0000313" key="2">
    <source>
        <dbReference type="EMBL" id="GAA5121507.1"/>
    </source>
</evidence>
<comment type="caution">
    <text evidence="2">The sequence shown here is derived from an EMBL/GenBank/DDBJ whole genome shotgun (WGS) entry which is preliminary data.</text>
</comment>
<dbReference type="EMBL" id="BAABJO010000010">
    <property type="protein sequence ID" value="GAA5121507.1"/>
    <property type="molecule type" value="Genomic_DNA"/>
</dbReference>
<accession>A0ABP9NK01</accession>
<feature type="compositionally biased region" description="Basic and acidic residues" evidence="1">
    <location>
        <begin position="16"/>
        <end position="39"/>
    </location>
</feature>
<protein>
    <submittedName>
        <fullName evidence="2">Uncharacterized protein</fullName>
    </submittedName>
</protein>
<organism evidence="2 3">
    <name type="scientific">Pseudonocardia adelaidensis</name>
    <dbReference type="NCBI Taxonomy" id="648754"/>
    <lineage>
        <taxon>Bacteria</taxon>
        <taxon>Bacillati</taxon>
        <taxon>Actinomycetota</taxon>
        <taxon>Actinomycetes</taxon>
        <taxon>Pseudonocardiales</taxon>
        <taxon>Pseudonocardiaceae</taxon>
        <taxon>Pseudonocardia</taxon>
    </lineage>
</organism>
<evidence type="ECO:0000256" key="1">
    <source>
        <dbReference type="SAM" id="MobiDB-lite"/>
    </source>
</evidence>
<gene>
    <name evidence="2" type="ORF">GCM10023320_30410</name>
</gene>
<evidence type="ECO:0000313" key="3">
    <source>
        <dbReference type="Proteomes" id="UP001500804"/>
    </source>
</evidence>
<reference evidence="3" key="1">
    <citation type="journal article" date="2019" name="Int. J. Syst. Evol. Microbiol.">
        <title>The Global Catalogue of Microorganisms (GCM) 10K type strain sequencing project: providing services to taxonomists for standard genome sequencing and annotation.</title>
        <authorList>
            <consortium name="The Broad Institute Genomics Platform"/>
            <consortium name="The Broad Institute Genome Sequencing Center for Infectious Disease"/>
            <person name="Wu L."/>
            <person name="Ma J."/>
        </authorList>
    </citation>
    <scope>NUCLEOTIDE SEQUENCE [LARGE SCALE GENOMIC DNA]</scope>
    <source>
        <strain evidence="3">JCM 18302</strain>
    </source>
</reference>
<feature type="region of interest" description="Disordered" evidence="1">
    <location>
        <begin position="1"/>
        <end position="65"/>
    </location>
</feature>